<feature type="repeat" description="TPR" evidence="1">
    <location>
        <begin position="203"/>
        <end position="236"/>
    </location>
</feature>
<reference evidence="3 4" key="1">
    <citation type="submission" date="2016-10" db="EMBL/GenBank/DDBJ databases">
        <authorList>
            <person name="de Groot N.N."/>
        </authorList>
    </citation>
    <scope>NUCLEOTIDE SEQUENCE [LARGE SCALE GENOMIC DNA]</scope>
    <source>
        <strain evidence="3 4">DSM 3217</strain>
    </source>
</reference>
<dbReference type="SMART" id="SM00028">
    <property type="entry name" value="TPR"/>
    <property type="match status" value="3"/>
</dbReference>
<name>A0A1G6BS91_EUBOX</name>
<dbReference type="PROSITE" id="PS50005">
    <property type="entry name" value="TPR"/>
    <property type="match status" value="1"/>
</dbReference>
<organism evidence="3 4">
    <name type="scientific">Eubacterium oxidoreducens</name>
    <dbReference type="NCBI Taxonomy" id="1732"/>
    <lineage>
        <taxon>Bacteria</taxon>
        <taxon>Bacillati</taxon>
        <taxon>Bacillota</taxon>
        <taxon>Clostridia</taxon>
        <taxon>Eubacteriales</taxon>
        <taxon>Eubacteriaceae</taxon>
        <taxon>Eubacterium</taxon>
    </lineage>
</organism>
<keyword evidence="1" id="KW-0802">TPR repeat</keyword>
<dbReference type="CDD" id="cd02511">
    <property type="entry name" value="Beta4Glucosyltransferase"/>
    <property type="match status" value="1"/>
</dbReference>
<dbReference type="InterPro" id="IPR011990">
    <property type="entry name" value="TPR-like_helical_dom_sf"/>
</dbReference>
<dbReference type="Gene3D" id="1.25.40.10">
    <property type="entry name" value="Tetratricopeptide repeat domain"/>
    <property type="match status" value="2"/>
</dbReference>
<dbReference type="RefSeq" id="WP_090173980.1">
    <property type="nucleotide sequence ID" value="NZ_FMXR01000012.1"/>
</dbReference>
<dbReference type="EMBL" id="FMXR01000012">
    <property type="protein sequence ID" value="SDB23478.1"/>
    <property type="molecule type" value="Genomic_DNA"/>
</dbReference>
<dbReference type="SUPFAM" id="SSF53448">
    <property type="entry name" value="Nucleotide-diphospho-sugar transferases"/>
    <property type="match status" value="1"/>
</dbReference>
<dbReference type="OrthoDB" id="9815923at2"/>
<evidence type="ECO:0000313" key="3">
    <source>
        <dbReference type="EMBL" id="SDB23478.1"/>
    </source>
</evidence>
<gene>
    <name evidence="3" type="ORF">SAMN02910417_01747</name>
</gene>
<sequence>MNLSICIITKNEKEKLIRAMQDLLSMEVEIVVVDTGSQDSTVQALSELKKQPHKARLKIAEFEWIDDFAAARNEAIKQATGKWIFMLDSDEYLMKPCDEKILEMLLRKHPGQVGRVLRRNLIPAKPAAREWISRVFEKAYYHYEGAIHEQLVPNDPQMQVVLFETNIYLEHDGYYGSDEERRKKATRNEALLLKELNERGDDPYLLYQLGKSYYMDGEMEKAAEQFDKALGFDVDEKLEYVQDLVETYGYALMNSGQTQKALGLEGVVDYFGHLADFCFMMGLIEMQNARFDEAILFFQKAAQVPQGKVEGVNSYLAYYNQGVIYECTGNKEKAIEMYRKCGNYPKAVTQLANLTKND</sequence>
<feature type="domain" description="Glycosyltransferase 2-like" evidence="2">
    <location>
        <begin position="4"/>
        <end position="121"/>
    </location>
</feature>
<dbReference type="Proteomes" id="UP000199228">
    <property type="component" value="Unassembled WGS sequence"/>
</dbReference>
<accession>A0A1G6BS91</accession>
<dbReference type="AlphaFoldDB" id="A0A1G6BS91"/>
<evidence type="ECO:0000259" key="2">
    <source>
        <dbReference type="Pfam" id="PF00535"/>
    </source>
</evidence>
<dbReference type="Pfam" id="PF00535">
    <property type="entry name" value="Glycos_transf_2"/>
    <property type="match status" value="1"/>
</dbReference>
<dbReference type="Gene3D" id="3.90.550.10">
    <property type="entry name" value="Spore Coat Polysaccharide Biosynthesis Protein SpsA, Chain A"/>
    <property type="match status" value="1"/>
</dbReference>
<dbReference type="PANTHER" id="PTHR43630:SF2">
    <property type="entry name" value="GLYCOSYLTRANSFERASE"/>
    <property type="match status" value="1"/>
</dbReference>
<dbReference type="STRING" id="1732.SAMN02910417_01747"/>
<evidence type="ECO:0000256" key="1">
    <source>
        <dbReference type="PROSITE-ProRule" id="PRU00339"/>
    </source>
</evidence>
<dbReference type="InterPro" id="IPR019734">
    <property type="entry name" value="TPR_rpt"/>
</dbReference>
<protein>
    <submittedName>
        <fullName evidence="3">Tetratricopeptide repeat-containing protein</fullName>
    </submittedName>
</protein>
<dbReference type="PANTHER" id="PTHR43630">
    <property type="entry name" value="POLY-BETA-1,6-N-ACETYL-D-GLUCOSAMINE SYNTHASE"/>
    <property type="match status" value="1"/>
</dbReference>
<keyword evidence="4" id="KW-1185">Reference proteome</keyword>
<dbReference type="Pfam" id="PF13181">
    <property type="entry name" value="TPR_8"/>
    <property type="match status" value="2"/>
</dbReference>
<dbReference type="Pfam" id="PF13174">
    <property type="entry name" value="TPR_6"/>
    <property type="match status" value="1"/>
</dbReference>
<dbReference type="SUPFAM" id="SSF48452">
    <property type="entry name" value="TPR-like"/>
    <property type="match status" value="1"/>
</dbReference>
<dbReference type="InterPro" id="IPR029044">
    <property type="entry name" value="Nucleotide-diphossugar_trans"/>
</dbReference>
<dbReference type="InterPro" id="IPR001173">
    <property type="entry name" value="Glyco_trans_2-like"/>
</dbReference>
<proteinExistence type="predicted"/>
<evidence type="ECO:0000313" key="4">
    <source>
        <dbReference type="Proteomes" id="UP000199228"/>
    </source>
</evidence>